<evidence type="ECO:0000313" key="5">
    <source>
        <dbReference type="EMBL" id="KAG0503421.1"/>
    </source>
</evidence>
<dbReference type="GO" id="GO:0008652">
    <property type="term" value="P:amino acid biosynthetic process"/>
    <property type="evidence" value="ECO:0007669"/>
    <property type="project" value="UniProtKB-ARBA"/>
</dbReference>
<dbReference type="GO" id="GO:0046394">
    <property type="term" value="P:carboxylic acid biosynthetic process"/>
    <property type="evidence" value="ECO:0007669"/>
    <property type="project" value="UniProtKB-ARBA"/>
</dbReference>
<dbReference type="PANTHER" id="PTHR42743">
    <property type="entry name" value="AMINO-ACID AMINOTRANSFERASE"/>
    <property type="match status" value="1"/>
</dbReference>
<dbReference type="Proteomes" id="UP000639772">
    <property type="component" value="Chromosome 1"/>
</dbReference>
<evidence type="ECO:0000313" key="4">
    <source>
        <dbReference type="EMBL" id="KAG0499193.1"/>
    </source>
</evidence>
<sequence length="139" mass="15432">MEAEERGAFSSIWVDDHGCIAEGPNTNIAFVSKERELLLPKPDKILHGCTAKRLLMLGSRLVRKGVLRSVTTRDISVEEAKCAAEMMFVSSLIPIKPIVNWDGEPIGDGEIGEVTQQISDLFWEDIVSGSEKMRTQVPY</sequence>
<accession>A0A835S3Q5</accession>
<dbReference type="EMBL" id="JADCNM010000001">
    <property type="protein sequence ID" value="KAG0503421.1"/>
    <property type="molecule type" value="Genomic_DNA"/>
</dbReference>
<evidence type="ECO:0000313" key="6">
    <source>
        <dbReference type="Proteomes" id="UP000636800"/>
    </source>
</evidence>
<dbReference type="GO" id="GO:0003824">
    <property type="term" value="F:catalytic activity"/>
    <property type="evidence" value="ECO:0007669"/>
    <property type="project" value="InterPro"/>
</dbReference>
<dbReference type="InterPro" id="IPR043132">
    <property type="entry name" value="BCAT-like_C"/>
</dbReference>
<comment type="cofactor">
    <cofactor evidence="1">
        <name>pyridoxal 5'-phosphate</name>
        <dbReference type="ChEBI" id="CHEBI:597326"/>
    </cofactor>
</comment>
<dbReference type="InterPro" id="IPR001544">
    <property type="entry name" value="Aminotrans_IV"/>
</dbReference>
<gene>
    <name evidence="5" type="ORF">HPP92_003493</name>
    <name evidence="4" type="ORF">HPP92_003884</name>
</gene>
<dbReference type="AlphaFoldDB" id="A0A835S3Q5"/>
<comment type="similarity">
    <text evidence="2">Belongs to the class-IV pyridoxal-phosphate-dependent aminotransferase family.</text>
</comment>
<dbReference type="PANTHER" id="PTHR42743:SF8">
    <property type="entry name" value="OS01G0238500 PROTEIN"/>
    <property type="match status" value="1"/>
</dbReference>
<evidence type="ECO:0000256" key="3">
    <source>
        <dbReference type="ARBA" id="ARBA00022898"/>
    </source>
</evidence>
<dbReference type="Gene3D" id="3.20.10.10">
    <property type="entry name" value="D-amino Acid Aminotransferase, subunit A, domain 2"/>
    <property type="match status" value="1"/>
</dbReference>
<evidence type="ECO:0000313" key="7">
    <source>
        <dbReference type="Proteomes" id="UP000639772"/>
    </source>
</evidence>
<reference evidence="6 7" key="1">
    <citation type="journal article" date="2020" name="Nat. Food">
        <title>A phased Vanilla planifolia genome enables genetic improvement of flavour and production.</title>
        <authorList>
            <person name="Hasing T."/>
            <person name="Tang H."/>
            <person name="Brym M."/>
            <person name="Khazi F."/>
            <person name="Huang T."/>
            <person name="Chambers A.H."/>
        </authorList>
    </citation>
    <scope>NUCLEOTIDE SEQUENCE [LARGE SCALE GENOMIC DNA]</scope>
    <source>
        <tissue evidence="5">Leaf</tissue>
    </source>
</reference>
<protein>
    <submittedName>
        <fullName evidence="5">Uncharacterized protein</fullName>
    </submittedName>
</protein>
<dbReference type="FunFam" id="3.20.10.10:FF:000002">
    <property type="entry name" value="D-alanine aminotransferase"/>
    <property type="match status" value="1"/>
</dbReference>
<dbReference type="Pfam" id="PF01063">
    <property type="entry name" value="Aminotran_4"/>
    <property type="match status" value="1"/>
</dbReference>
<keyword evidence="3" id="KW-0663">Pyridoxal phosphate</keyword>
<dbReference type="EMBL" id="JADCNL010000001">
    <property type="protein sequence ID" value="KAG0499193.1"/>
    <property type="molecule type" value="Genomic_DNA"/>
</dbReference>
<name>A0A835S3Q5_VANPL</name>
<dbReference type="InterPro" id="IPR050571">
    <property type="entry name" value="Class-IV_PLP-Dep_Aminotrnsfr"/>
</dbReference>
<evidence type="ECO:0000256" key="1">
    <source>
        <dbReference type="ARBA" id="ARBA00001933"/>
    </source>
</evidence>
<proteinExistence type="inferred from homology"/>
<dbReference type="OrthoDB" id="25921at2759"/>
<dbReference type="InterPro" id="IPR036038">
    <property type="entry name" value="Aminotransferase-like"/>
</dbReference>
<evidence type="ECO:0000256" key="2">
    <source>
        <dbReference type="ARBA" id="ARBA00009320"/>
    </source>
</evidence>
<dbReference type="SUPFAM" id="SSF56752">
    <property type="entry name" value="D-aminoacid aminotransferase-like PLP-dependent enzymes"/>
    <property type="match status" value="1"/>
</dbReference>
<comment type="caution">
    <text evidence="5">The sequence shown here is derived from an EMBL/GenBank/DDBJ whole genome shotgun (WGS) entry which is preliminary data.</text>
</comment>
<dbReference type="Proteomes" id="UP000636800">
    <property type="component" value="Chromosome 1"/>
</dbReference>
<organism evidence="5 7">
    <name type="scientific">Vanilla planifolia</name>
    <name type="common">Vanilla</name>
    <dbReference type="NCBI Taxonomy" id="51239"/>
    <lineage>
        <taxon>Eukaryota</taxon>
        <taxon>Viridiplantae</taxon>
        <taxon>Streptophyta</taxon>
        <taxon>Embryophyta</taxon>
        <taxon>Tracheophyta</taxon>
        <taxon>Spermatophyta</taxon>
        <taxon>Magnoliopsida</taxon>
        <taxon>Liliopsida</taxon>
        <taxon>Asparagales</taxon>
        <taxon>Orchidaceae</taxon>
        <taxon>Vanilloideae</taxon>
        <taxon>Vanilleae</taxon>
        <taxon>Vanilla</taxon>
    </lineage>
</organism>
<keyword evidence="6" id="KW-1185">Reference proteome</keyword>